<name>A0A0D8JUC7_COCIM</name>
<dbReference type="GeneID" id="24164678"/>
<dbReference type="VEuPathDB" id="FungiDB:CIMG_13051"/>
<reference evidence="2" key="1">
    <citation type="journal article" date="2009" name="Genome Res.">
        <title>Comparative genomic analyses of the human fungal pathogens Coccidioides and their relatives.</title>
        <authorList>
            <person name="Sharpton T.J."/>
            <person name="Stajich J.E."/>
            <person name="Rounsley S.D."/>
            <person name="Gardner M.J."/>
            <person name="Wortman J.R."/>
            <person name="Jordar V.S."/>
            <person name="Maiti R."/>
            <person name="Kodira C.D."/>
            <person name="Neafsey D.E."/>
            <person name="Zeng Q."/>
            <person name="Hung C.-Y."/>
            <person name="McMahan C."/>
            <person name="Muszewska A."/>
            <person name="Grynberg M."/>
            <person name="Mandel M.A."/>
            <person name="Kellner E.M."/>
            <person name="Barker B.M."/>
            <person name="Galgiani J.N."/>
            <person name="Orbach M.J."/>
            <person name="Kirkland T.N."/>
            <person name="Cole G.T."/>
            <person name="Henn M.R."/>
            <person name="Birren B.W."/>
            <person name="Taylor J.W."/>
        </authorList>
    </citation>
    <scope>NUCLEOTIDE SEQUENCE [LARGE SCALE GENOMIC DNA]</scope>
    <source>
        <strain evidence="2">RS</strain>
    </source>
</reference>
<dbReference type="KEGG" id="cim:CIMG_13051"/>
<accession>A0A0D8JUC7</accession>
<evidence type="ECO:0000313" key="2">
    <source>
        <dbReference type="Proteomes" id="UP000001261"/>
    </source>
</evidence>
<organism evidence="1 2">
    <name type="scientific">Coccidioides immitis (strain RS)</name>
    <name type="common">Valley fever fungus</name>
    <dbReference type="NCBI Taxonomy" id="246410"/>
    <lineage>
        <taxon>Eukaryota</taxon>
        <taxon>Fungi</taxon>
        <taxon>Dikarya</taxon>
        <taxon>Ascomycota</taxon>
        <taxon>Pezizomycotina</taxon>
        <taxon>Eurotiomycetes</taxon>
        <taxon>Eurotiomycetidae</taxon>
        <taxon>Onygenales</taxon>
        <taxon>Onygenaceae</taxon>
        <taxon>Coccidioides</taxon>
    </lineage>
</organism>
<protein>
    <submittedName>
        <fullName evidence="1">Uncharacterized protein</fullName>
    </submittedName>
</protein>
<evidence type="ECO:0000313" key="1">
    <source>
        <dbReference type="EMBL" id="KJF60561.1"/>
    </source>
</evidence>
<gene>
    <name evidence="1" type="ORF">CIMG_13051</name>
</gene>
<sequence length="263" mass="28118">MALQMCKLAAAQDKHFLMFTKKKPGQKPLAVKEESTIMGDTLCGCCLTFVYTVHIKKPCFHKQGTTKACTNYAGDKKACAPVPSELQKEVAALLSDHDDFLRLKNAAGLSELLAKMAPSSVQTDKSSSPFPFNTEVGAATLAVLEKLVSIQAKQKELVEHTFHSVKTEEIIYKSAAKIGQFAAVLPSAVSAPPPPSPTLITPSPFVQLQLNISVLGLSPTGDSGADLLESMIKQPEWACPDNSSVLVLCPVPEPETPTGEAQI</sequence>
<reference evidence="2" key="2">
    <citation type="journal article" date="2010" name="Genome Res.">
        <title>Population genomic sequencing of Coccidioides fungi reveals recent hybridization and transposon control.</title>
        <authorList>
            <person name="Neafsey D.E."/>
            <person name="Barker B.M."/>
            <person name="Sharpton T.J."/>
            <person name="Stajich J.E."/>
            <person name="Park D.J."/>
            <person name="Whiston E."/>
            <person name="Hung C.-Y."/>
            <person name="McMahan C."/>
            <person name="White J."/>
            <person name="Sykes S."/>
            <person name="Heiman D."/>
            <person name="Young S."/>
            <person name="Zeng Q."/>
            <person name="Abouelleil A."/>
            <person name="Aftuck L."/>
            <person name="Bessette D."/>
            <person name="Brown A."/>
            <person name="FitzGerald M."/>
            <person name="Lui A."/>
            <person name="Macdonald J.P."/>
            <person name="Priest M."/>
            <person name="Orbach M.J."/>
            <person name="Galgiani J.N."/>
            <person name="Kirkland T.N."/>
            <person name="Cole G.T."/>
            <person name="Birren B.W."/>
            <person name="Henn M.R."/>
            <person name="Taylor J.W."/>
            <person name="Rounsley S.D."/>
        </authorList>
    </citation>
    <scope>GENOME REANNOTATION</scope>
    <source>
        <strain evidence="2">RS</strain>
    </source>
</reference>
<dbReference type="InParanoid" id="A0A0D8JUC7"/>
<dbReference type="Proteomes" id="UP000001261">
    <property type="component" value="Unassembled WGS sequence"/>
</dbReference>
<proteinExistence type="predicted"/>
<dbReference type="AlphaFoldDB" id="A0A0D8JUC7"/>
<dbReference type="EMBL" id="GG704912">
    <property type="protein sequence ID" value="KJF60561.1"/>
    <property type="molecule type" value="Genomic_DNA"/>
</dbReference>
<dbReference type="RefSeq" id="XP_004445363.1">
    <property type="nucleotide sequence ID" value="XM_004445306.1"/>
</dbReference>
<keyword evidence="2" id="KW-1185">Reference proteome</keyword>